<gene>
    <name evidence="2" type="ORF">NZK81_18400</name>
</gene>
<feature type="transmembrane region" description="Helical" evidence="1">
    <location>
        <begin position="55"/>
        <end position="76"/>
    </location>
</feature>
<feature type="transmembrane region" description="Helical" evidence="1">
    <location>
        <begin position="273"/>
        <end position="293"/>
    </location>
</feature>
<reference evidence="2" key="1">
    <citation type="submission" date="2022-09" db="EMBL/GenBank/DDBJ databases">
        <title>Novosphingobium sp. Nov., a polycyclic aromatic hydrocarbon-degrading bacterium isolated form mangrove sediments in HongKong.</title>
        <authorList>
            <person name="Hu Z."/>
        </authorList>
    </citation>
    <scope>NUCLEOTIDE SEQUENCE</scope>
    <source>
        <strain evidence="2">HK4-1</strain>
    </source>
</reference>
<accession>A0ABT2I9N0</accession>
<protein>
    <submittedName>
        <fullName evidence="2">MFS transporter</fullName>
    </submittedName>
</protein>
<proteinExistence type="predicted"/>
<feature type="transmembrane region" description="Helical" evidence="1">
    <location>
        <begin position="177"/>
        <end position="195"/>
    </location>
</feature>
<dbReference type="EMBL" id="JANZXA010000015">
    <property type="protein sequence ID" value="MCT2401528.1"/>
    <property type="molecule type" value="Genomic_DNA"/>
</dbReference>
<feature type="transmembrane region" description="Helical" evidence="1">
    <location>
        <begin position="83"/>
        <end position="102"/>
    </location>
</feature>
<dbReference type="SUPFAM" id="SSF103473">
    <property type="entry name" value="MFS general substrate transporter"/>
    <property type="match status" value="1"/>
</dbReference>
<dbReference type="InterPro" id="IPR036259">
    <property type="entry name" value="MFS_trans_sf"/>
</dbReference>
<feature type="transmembrane region" description="Helical" evidence="1">
    <location>
        <begin position="114"/>
        <end position="137"/>
    </location>
</feature>
<evidence type="ECO:0000313" key="3">
    <source>
        <dbReference type="Proteomes" id="UP001165583"/>
    </source>
</evidence>
<sequence length="818" mass="88583">MVEILSRLFRIERGEWLRLLQFGLFGFLLQMGMGVGFSAGDAAFLSNVGADRLPLVFMLTPAVMLLYTVLFSYLLVRFSIDRMVDITLAALIAGGVGFWALIDAGLPPGWQTPLYFALKLYLAMWYIALYSLFWNYTDAYFDIQDAKRLFPLFAAFCALGTAMGALVVSVSAKAVPVQYFFLLWAAIAFATLPLTRLLRRRWQQIAENDVDLDEQDGSALEQLAAVGRAFGRSRYTIVFTLTLFVTLLMTNLAEYQYSMVLQEGRDEAGLAGLFGTLYAAASLFNLVTCLFVFNRLVARLGVRNVAFIQPLTYFAVFGWFFLKGGTGAALAAFFAYHGVLTSIEYNNQNLLFNAVPSRVKRPLRTVMEGLAEPLASLVAGGFLLYAASYVDMRELSGIGIIIGGLLIAIVVALRALYPTAMAANMRQGWMNFGNRAVVEAARLDAEAHARLEAASAGKDPAGELAARLLQTVQDAPPEPSERAGATDSEVIPDILAATARLAPRDRRAVVARLAAIGETAIPRLIGGMRETSLPYRSRALAARALAEVSYAQFARHLDRLVREELREARRLLAGAAVLERHEGEHASLVLLARAQRERVGAALDFVLELLAIGGLLPNFDLLIVSLHSANAKVRGNAIEAIESGIDGALFRLLDPLLRPQDGARAEAGTAGNLADVLDAAMAGGQPIEMTLAADVLHDRLDTAAFARVAQRVIRPGMPELLRLHLLDLMGLGDGQGLRLPDVLAALAVHPEVGGATLEALLALSAAVVLRPPGEGGLCAKAGGRTFWVSHLDLRDVAGRFPDLALVLLKSQDDRQYAA</sequence>
<feature type="transmembrane region" description="Helical" evidence="1">
    <location>
        <begin position="366"/>
        <end position="386"/>
    </location>
</feature>
<dbReference type="Proteomes" id="UP001165583">
    <property type="component" value="Unassembled WGS sequence"/>
</dbReference>
<keyword evidence="1" id="KW-1133">Transmembrane helix</keyword>
<evidence type="ECO:0000313" key="2">
    <source>
        <dbReference type="EMBL" id="MCT2401528.1"/>
    </source>
</evidence>
<feature type="transmembrane region" description="Helical" evidence="1">
    <location>
        <begin position="398"/>
        <end position="417"/>
    </location>
</feature>
<organism evidence="2 3">
    <name type="scientific">Novosphingobium mangrovi</name>
    <name type="common">ex Huang et al. 2023</name>
    <dbReference type="NCBI Taxonomy" id="2976432"/>
    <lineage>
        <taxon>Bacteria</taxon>
        <taxon>Pseudomonadati</taxon>
        <taxon>Pseudomonadota</taxon>
        <taxon>Alphaproteobacteria</taxon>
        <taxon>Sphingomonadales</taxon>
        <taxon>Sphingomonadaceae</taxon>
        <taxon>Novosphingobium</taxon>
    </lineage>
</organism>
<name>A0ABT2I9N0_9SPHN</name>
<evidence type="ECO:0000256" key="1">
    <source>
        <dbReference type="SAM" id="Phobius"/>
    </source>
</evidence>
<keyword evidence="1" id="KW-0472">Membrane</keyword>
<dbReference type="Gene3D" id="1.20.1250.20">
    <property type="entry name" value="MFS general substrate transporter like domains"/>
    <property type="match status" value="1"/>
</dbReference>
<keyword evidence="1" id="KW-0812">Transmembrane</keyword>
<feature type="transmembrane region" description="Helical" evidence="1">
    <location>
        <begin position="149"/>
        <end position="171"/>
    </location>
</feature>
<feature type="transmembrane region" description="Helical" evidence="1">
    <location>
        <begin position="16"/>
        <end position="35"/>
    </location>
</feature>
<dbReference type="RefSeq" id="WP_260047552.1">
    <property type="nucleotide sequence ID" value="NZ_JANZXA010000015.1"/>
</dbReference>
<comment type="caution">
    <text evidence="2">The sequence shown here is derived from an EMBL/GenBank/DDBJ whole genome shotgun (WGS) entry which is preliminary data.</text>
</comment>
<keyword evidence="3" id="KW-1185">Reference proteome</keyword>
<feature type="transmembrane region" description="Helical" evidence="1">
    <location>
        <begin position="235"/>
        <end position="253"/>
    </location>
</feature>